<keyword evidence="2" id="KW-1185">Reference proteome</keyword>
<dbReference type="AlphaFoldDB" id="A0A386H666"/>
<gene>
    <name evidence="1" type="ORF">D4Z93_11605</name>
</gene>
<dbReference type="EMBL" id="CP032416">
    <property type="protein sequence ID" value="AYD41130.1"/>
    <property type="molecule type" value="Genomic_DNA"/>
</dbReference>
<sequence>MVKKVQKTKTSNVSKDAKADVPTVLSLVDHDQLIMSDVQKEILKDEIDELPPIKEGELNVSGIYAYDLEDKLEVKAYIRNGYSKSIALKYIPFILLNSKGDKLAYQMFNLEELGEIPSGAARPVKLYFEKKNVYVDKIPLNGWKIAFDARLKALKKVKVSYQDLPVMDTNNRMVLESFLDELPDLNEGEFSISKFSIGLDTGGHILATIIMRNATSKPIKLEKMPVSIKDQNGNVVKSNIFELNNFVVNPLKAKMCNFVFPTNIRVQENISLDDWEILFKSEPLAKVPKNAQN</sequence>
<name>A0A386H666_9CLOT</name>
<evidence type="ECO:0000313" key="2">
    <source>
        <dbReference type="Proteomes" id="UP000266301"/>
    </source>
</evidence>
<dbReference type="Proteomes" id="UP000266301">
    <property type="component" value="Chromosome"/>
</dbReference>
<dbReference type="OrthoDB" id="1907642at2"/>
<dbReference type="NCBIfam" id="TIGR04398">
    <property type="entry name" value="SLAP_DUP"/>
    <property type="match status" value="2"/>
</dbReference>
<dbReference type="KEGG" id="cfer:D4Z93_11605"/>
<evidence type="ECO:0000313" key="1">
    <source>
        <dbReference type="EMBL" id="AYD41130.1"/>
    </source>
</evidence>
<protein>
    <submittedName>
        <fullName evidence="1">SLAP domain-containing protein</fullName>
    </submittedName>
</protein>
<dbReference type="RefSeq" id="WP_119973707.1">
    <property type="nucleotide sequence ID" value="NZ_CP032416.1"/>
</dbReference>
<reference evidence="1 2" key="1">
    <citation type="journal article" date="2019" name="Int. J. Syst. Evol. Microbiol.">
        <title>Clostridium fermenticellae sp. nov., isolated from the mud in a fermentation cellar for the production of the Chinese liquor, baijiu.</title>
        <authorList>
            <person name="Xu P.X."/>
            <person name="Chai L.J."/>
            <person name="Qiu T."/>
            <person name="Zhang X.J."/>
            <person name="Lu Z.M."/>
            <person name="Xiao C."/>
            <person name="Wang S.T."/>
            <person name="Shen C.H."/>
            <person name="Shi J.S."/>
            <person name="Xu Z.H."/>
        </authorList>
    </citation>
    <scope>NUCLEOTIDE SEQUENCE [LARGE SCALE GENOMIC DNA]</scope>
    <source>
        <strain evidence="1 2">JN500901</strain>
    </source>
</reference>
<proteinExistence type="predicted"/>
<accession>A0A386H666</accession>
<dbReference type="InterPro" id="IPR030910">
    <property type="entry name" value="SLAP_dom"/>
</dbReference>
<organism evidence="1 2">
    <name type="scientific">Clostridium fermenticellae</name>
    <dbReference type="NCBI Taxonomy" id="2068654"/>
    <lineage>
        <taxon>Bacteria</taxon>
        <taxon>Bacillati</taxon>
        <taxon>Bacillota</taxon>
        <taxon>Clostridia</taxon>
        <taxon>Eubacteriales</taxon>
        <taxon>Clostridiaceae</taxon>
        <taxon>Clostridium</taxon>
    </lineage>
</organism>